<dbReference type="OrthoDB" id="47785at2759"/>
<proteinExistence type="inferred from homology"/>
<dbReference type="STRING" id="7574.A0A1S3I3D5"/>
<dbReference type="GO" id="GO:0017005">
    <property type="term" value="F:3'-tyrosyl-DNA phosphodiesterase activity"/>
    <property type="evidence" value="ECO:0007669"/>
    <property type="project" value="TreeGrafter"/>
</dbReference>
<evidence type="ECO:0000256" key="4">
    <source>
        <dbReference type="ARBA" id="ARBA00022763"/>
    </source>
</evidence>
<gene>
    <name evidence="15" type="primary">LOC106160665</name>
</gene>
<evidence type="ECO:0000313" key="14">
    <source>
        <dbReference type="Proteomes" id="UP000085678"/>
    </source>
</evidence>
<feature type="domain" description="PBZ-type" evidence="13">
    <location>
        <begin position="202"/>
        <end position="226"/>
    </location>
</feature>
<dbReference type="PANTHER" id="PTHR12415">
    <property type="entry name" value="TYROSYL-DNA PHOSPHODIESTERASE 1"/>
    <property type="match status" value="1"/>
</dbReference>
<dbReference type="GeneID" id="106160665"/>
<evidence type="ECO:0000259" key="13">
    <source>
        <dbReference type="Pfam" id="PF10283"/>
    </source>
</evidence>
<dbReference type="GO" id="GO:0006281">
    <property type="term" value="P:DNA repair"/>
    <property type="evidence" value="ECO:0007669"/>
    <property type="project" value="UniProtKB-KW"/>
</dbReference>
<feature type="region of interest" description="Disordered" evidence="12">
    <location>
        <begin position="223"/>
        <end position="255"/>
    </location>
</feature>
<dbReference type="KEGG" id="lak:106160665"/>
<dbReference type="Gene3D" id="3.30.870.10">
    <property type="entry name" value="Endonuclease Chain A"/>
    <property type="match status" value="2"/>
</dbReference>
<feature type="binding site" evidence="10">
    <location>
        <position position="596"/>
    </location>
    <ligand>
        <name>substrate</name>
    </ligand>
</feature>
<dbReference type="AlphaFoldDB" id="A0A1S3I3D5"/>
<dbReference type="SUPFAM" id="SSF56024">
    <property type="entry name" value="Phospholipase D/nuclease"/>
    <property type="match status" value="2"/>
</dbReference>
<feature type="region of interest" description="Disordered" evidence="12">
    <location>
        <begin position="86"/>
        <end position="106"/>
    </location>
</feature>
<protein>
    <submittedName>
        <fullName evidence="15">Tyrosyl-DNA phosphodiesterase 1</fullName>
    </submittedName>
</protein>
<feature type="compositionally biased region" description="Low complexity" evidence="12">
    <location>
        <begin position="175"/>
        <end position="185"/>
    </location>
</feature>
<dbReference type="CDD" id="cd09195">
    <property type="entry name" value="PLDc_mTdp1_2"/>
    <property type="match status" value="1"/>
</dbReference>
<feature type="active site" description="Proton donor/acceptor" evidence="9">
    <location>
        <position position="594"/>
    </location>
</feature>
<dbReference type="GO" id="GO:0003690">
    <property type="term" value="F:double-stranded DNA binding"/>
    <property type="evidence" value="ECO:0007669"/>
    <property type="project" value="TreeGrafter"/>
</dbReference>
<dbReference type="Pfam" id="PF06087">
    <property type="entry name" value="Tyr-DNA_phospho"/>
    <property type="match status" value="1"/>
</dbReference>
<dbReference type="InParanoid" id="A0A1S3I3D5"/>
<evidence type="ECO:0000256" key="11">
    <source>
        <dbReference type="PIRSR" id="PIRSR610347-3"/>
    </source>
</evidence>
<keyword evidence="6" id="KW-0269">Exonuclease</keyword>
<feature type="active site" description="Nucleophile" evidence="9">
    <location>
        <position position="365"/>
    </location>
</feature>
<feature type="region of interest" description="Disordered" evidence="12">
    <location>
        <begin position="125"/>
        <end position="207"/>
    </location>
</feature>
<dbReference type="RefSeq" id="XP_013392782.1">
    <property type="nucleotide sequence ID" value="XM_013537328.1"/>
</dbReference>
<dbReference type="PANTHER" id="PTHR12415:SF0">
    <property type="entry name" value="TYROSYL-DNA PHOSPHODIESTERASE 1"/>
    <property type="match status" value="1"/>
</dbReference>
<keyword evidence="14" id="KW-1185">Reference proteome</keyword>
<feature type="binding site" evidence="10">
    <location>
        <position position="367"/>
    </location>
    <ligand>
        <name>substrate</name>
    </ligand>
</feature>
<keyword evidence="7" id="KW-0234">DNA repair</keyword>
<dbReference type="CDD" id="cd09193">
    <property type="entry name" value="PLDc_mTdp1_1"/>
    <property type="match status" value="1"/>
</dbReference>
<reference evidence="15" key="1">
    <citation type="submission" date="2025-08" db="UniProtKB">
        <authorList>
            <consortium name="RefSeq"/>
        </authorList>
    </citation>
    <scope>IDENTIFICATION</scope>
    <source>
        <tissue evidence="15">Gonads</tissue>
    </source>
</reference>
<sequence>MALPGESDEDFAKRLQIELNRDEDVERQLQEDHLFALTVAEQIQNNSDVDEDFTCNHPLKSPTQNVRGIREDGAVYETHSDTSILQVPEIHNSSSTNNSRFENQSVSLERTAMDKYKKLETSVSSSYSHEISDSDSDTDNFEPKSSKTVHNDSLSSSLHEISESDNSDEDTCQGSSLKKSPSRSKPAMEESDDYKQDSKDKRPKCKFGKTCYRKNPKHLKAFWHPEGEHGHSSIPGTSSNEEAPPSKKQKLDQKGSDHCLKMNDRFGFYLTKVAGIDNAHNLHAVHIKDILSTSMGNLQASAQFNYMFDIPWLIQQYPVEFRSKPLLIVHGMQRETKAEYDMAAMNYSNVKLCQAKMEIMYGTHHTKMMLLLYDNGMRVVITTANNIHQDWYQKTQGVWISPLFPKLDKGEASAGDSDTHFKKDLLEYLSAYKLNGLKEWQEHIKQHNMSSAKVFILGSVPGRHLGEKKTAFGHLKLRKILQEHGPSVSEVKGWPVVGQFSSIGSMGPNKDNWLCAEWRESLSTAKGLGGLRTADAPLKLIFPTKDNIRLSLEGYPAGASVPYSIHTAKKQQFLHEYFHQWRAEVQGRSRAMPHIKTYLRMSPDSKKIAWFAVTSSNLSKAAWGALEKKQSQLMIRSYEIGVLFLPQMFGAEKFFEVQDKECQNSGEFPVPYDLPPTPYTKQDRPWLWDIPYKDLPDTHGNMWCPS</sequence>
<evidence type="ECO:0000256" key="2">
    <source>
        <dbReference type="ARBA" id="ARBA00010205"/>
    </source>
</evidence>
<evidence type="ECO:0000256" key="10">
    <source>
        <dbReference type="PIRSR" id="PIRSR610347-2"/>
    </source>
</evidence>
<dbReference type="FunCoup" id="A0A1S3I3D5">
    <property type="interactions" value="1825"/>
</dbReference>
<evidence type="ECO:0000256" key="9">
    <source>
        <dbReference type="PIRSR" id="PIRSR610347-1"/>
    </source>
</evidence>
<keyword evidence="8" id="KW-0539">Nucleus</keyword>
<dbReference type="Pfam" id="PF10283">
    <property type="entry name" value="zf-CCHH"/>
    <property type="match status" value="1"/>
</dbReference>
<evidence type="ECO:0000256" key="6">
    <source>
        <dbReference type="ARBA" id="ARBA00022839"/>
    </source>
</evidence>
<dbReference type="GO" id="GO:0005634">
    <property type="term" value="C:nucleus"/>
    <property type="evidence" value="ECO:0007669"/>
    <property type="project" value="UniProtKB-SubCell"/>
</dbReference>
<keyword evidence="3" id="KW-0540">Nuclease</keyword>
<evidence type="ECO:0000256" key="8">
    <source>
        <dbReference type="ARBA" id="ARBA00023242"/>
    </source>
</evidence>
<dbReference type="GO" id="GO:0004527">
    <property type="term" value="F:exonuclease activity"/>
    <property type="evidence" value="ECO:0007669"/>
    <property type="project" value="UniProtKB-KW"/>
</dbReference>
<evidence type="ECO:0000256" key="12">
    <source>
        <dbReference type="SAM" id="MobiDB-lite"/>
    </source>
</evidence>
<dbReference type="Proteomes" id="UP000085678">
    <property type="component" value="Unplaced"/>
</dbReference>
<evidence type="ECO:0000256" key="7">
    <source>
        <dbReference type="ARBA" id="ARBA00023204"/>
    </source>
</evidence>
<dbReference type="InterPro" id="IPR019406">
    <property type="entry name" value="APLF_PBZ"/>
</dbReference>
<dbReference type="InterPro" id="IPR010347">
    <property type="entry name" value="Tdp1"/>
</dbReference>
<evidence type="ECO:0000313" key="15">
    <source>
        <dbReference type="RefSeq" id="XP_013392782.1"/>
    </source>
</evidence>
<organism evidence="14 15">
    <name type="scientific">Lingula anatina</name>
    <name type="common">Brachiopod</name>
    <name type="synonym">Lingula unguis</name>
    <dbReference type="NCBI Taxonomy" id="7574"/>
    <lineage>
        <taxon>Eukaryota</taxon>
        <taxon>Metazoa</taxon>
        <taxon>Spiralia</taxon>
        <taxon>Lophotrochozoa</taxon>
        <taxon>Brachiopoda</taxon>
        <taxon>Linguliformea</taxon>
        <taxon>Lingulata</taxon>
        <taxon>Lingulida</taxon>
        <taxon>Linguloidea</taxon>
        <taxon>Lingulidae</taxon>
        <taxon>Lingula</taxon>
    </lineage>
</organism>
<keyword evidence="4" id="KW-0227">DNA damage</keyword>
<accession>A0A1S3I3D5</accession>
<comment type="subcellular location">
    <subcellularLocation>
        <location evidence="1">Nucleus</location>
    </subcellularLocation>
</comment>
<feature type="site" description="Interaction with DNA" evidence="11">
    <location>
        <position position="619"/>
    </location>
</feature>
<evidence type="ECO:0000256" key="5">
    <source>
        <dbReference type="ARBA" id="ARBA00022801"/>
    </source>
</evidence>
<evidence type="ECO:0000256" key="1">
    <source>
        <dbReference type="ARBA" id="ARBA00004123"/>
    </source>
</evidence>
<keyword evidence="5" id="KW-0378">Hydrolase</keyword>
<dbReference type="GO" id="GO:0003697">
    <property type="term" value="F:single-stranded DNA binding"/>
    <property type="evidence" value="ECO:0007669"/>
    <property type="project" value="TreeGrafter"/>
</dbReference>
<evidence type="ECO:0000256" key="3">
    <source>
        <dbReference type="ARBA" id="ARBA00022722"/>
    </source>
</evidence>
<comment type="similarity">
    <text evidence="2">Belongs to the tyrosyl-DNA phosphodiesterase family.</text>
</comment>
<name>A0A1S3I3D5_LINAN</name>